<dbReference type="Pfam" id="PF13561">
    <property type="entry name" value="adh_short_C2"/>
    <property type="match status" value="1"/>
</dbReference>
<sequence>MAQPHQYVSGAYTAEVLNAPTLQSLDAGNLNLQSLFGIAGRWCVVTGARVGLGFIMAATLVSNGANVIMTARDRESLSAAAASLNAKGPGKAYAVAADLNPLDGVLELVAAVGAITSKVDILINNAGIDLDKSTLDEFPDSAFEEILHLNLTRCFTVTQKFLPLLTTGSSPTNPSRVIMVASMDGQRTPTEYENYAYVAAKSGLIQLTRNLSARLARRGVLVNAIGPGVFLSQMTADFVIPSASSAAESQPLKRFGKPEDIAAAILFLCGPGGSFVTGHCLNVDGGYLASQGMVVLEEGKGNVYES</sequence>
<reference evidence="4 5" key="1">
    <citation type="journal article" date="2015" name="Genome Biol. Evol.">
        <title>Phylogenomic analyses indicate that early fungi evolved digesting cell walls of algal ancestors of land plants.</title>
        <authorList>
            <person name="Chang Y."/>
            <person name="Wang S."/>
            <person name="Sekimoto S."/>
            <person name="Aerts A.L."/>
            <person name="Choi C."/>
            <person name="Clum A."/>
            <person name="LaButti K.M."/>
            <person name="Lindquist E.A."/>
            <person name="Yee Ngan C."/>
            <person name="Ohm R.A."/>
            <person name="Salamov A.A."/>
            <person name="Grigoriev I.V."/>
            <person name="Spatafora J.W."/>
            <person name="Berbee M.L."/>
        </authorList>
    </citation>
    <scope>NUCLEOTIDE SEQUENCE [LARGE SCALE GENOMIC DNA]</scope>
    <source>
        <strain evidence="4 5">JEL478</strain>
    </source>
</reference>
<dbReference type="InterPro" id="IPR052178">
    <property type="entry name" value="Sec_Metab_Biosynth_SDR"/>
</dbReference>
<evidence type="ECO:0000256" key="3">
    <source>
        <dbReference type="ARBA" id="ARBA00023002"/>
    </source>
</evidence>
<organism evidence="4 5">
    <name type="scientific">Gonapodya prolifera (strain JEL478)</name>
    <name type="common">Monoblepharis prolifera</name>
    <dbReference type="NCBI Taxonomy" id="1344416"/>
    <lineage>
        <taxon>Eukaryota</taxon>
        <taxon>Fungi</taxon>
        <taxon>Fungi incertae sedis</taxon>
        <taxon>Chytridiomycota</taxon>
        <taxon>Chytridiomycota incertae sedis</taxon>
        <taxon>Monoblepharidomycetes</taxon>
        <taxon>Monoblepharidales</taxon>
        <taxon>Gonapodyaceae</taxon>
        <taxon>Gonapodya</taxon>
    </lineage>
</organism>
<dbReference type="Proteomes" id="UP000070544">
    <property type="component" value="Unassembled WGS sequence"/>
</dbReference>
<dbReference type="Gene3D" id="3.40.50.720">
    <property type="entry name" value="NAD(P)-binding Rossmann-like Domain"/>
    <property type="match status" value="1"/>
</dbReference>
<dbReference type="PRINTS" id="PR00080">
    <property type="entry name" value="SDRFAMILY"/>
</dbReference>
<keyword evidence="2" id="KW-0521">NADP</keyword>
<dbReference type="PROSITE" id="PS00061">
    <property type="entry name" value="ADH_SHORT"/>
    <property type="match status" value="1"/>
</dbReference>
<evidence type="ECO:0000256" key="2">
    <source>
        <dbReference type="ARBA" id="ARBA00022857"/>
    </source>
</evidence>
<dbReference type="STRING" id="1344416.A0A138ZZU6"/>
<dbReference type="InterPro" id="IPR002347">
    <property type="entry name" value="SDR_fam"/>
</dbReference>
<proteinExistence type="inferred from homology"/>
<evidence type="ECO:0000256" key="1">
    <source>
        <dbReference type="ARBA" id="ARBA00006484"/>
    </source>
</evidence>
<evidence type="ECO:0000313" key="5">
    <source>
        <dbReference type="Proteomes" id="UP000070544"/>
    </source>
</evidence>
<dbReference type="PANTHER" id="PTHR43618:SF8">
    <property type="entry name" value="7ALPHA-HYDROXYSTEROID DEHYDROGENASE"/>
    <property type="match status" value="1"/>
</dbReference>
<dbReference type="PRINTS" id="PR00081">
    <property type="entry name" value="GDHRDH"/>
</dbReference>
<comment type="similarity">
    <text evidence="1">Belongs to the short-chain dehydrogenases/reductases (SDR) family.</text>
</comment>
<evidence type="ECO:0000313" key="4">
    <source>
        <dbReference type="EMBL" id="KXS09992.1"/>
    </source>
</evidence>
<keyword evidence="3" id="KW-0560">Oxidoreductase</keyword>
<accession>A0A138ZZU6</accession>
<dbReference type="FunFam" id="3.40.50.720:FF:000084">
    <property type="entry name" value="Short-chain dehydrogenase reductase"/>
    <property type="match status" value="1"/>
</dbReference>
<protein>
    <submittedName>
        <fullName evidence="4">Short-chain dehydrogenase/reductase SDR</fullName>
    </submittedName>
</protein>
<dbReference type="InterPro" id="IPR036291">
    <property type="entry name" value="NAD(P)-bd_dom_sf"/>
</dbReference>
<keyword evidence="5" id="KW-1185">Reference proteome</keyword>
<dbReference type="PANTHER" id="PTHR43618">
    <property type="entry name" value="7-ALPHA-HYDROXYSTEROID DEHYDROGENASE"/>
    <property type="match status" value="1"/>
</dbReference>
<dbReference type="AlphaFoldDB" id="A0A138ZZU6"/>
<dbReference type="SUPFAM" id="SSF51735">
    <property type="entry name" value="NAD(P)-binding Rossmann-fold domains"/>
    <property type="match status" value="1"/>
</dbReference>
<dbReference type="OrthoDB" id="2097712at2759"/>
<dbReference type="OMA" id="TASACEQ"/>
<dbReference type="EMBL" id="KQ965839">
    <property type="protein sequence ID" value="KXS09992.1"/>
    <property type="molecule type" value="Genomic_DNA"/>
</dbReference>
<name>A0A138ZZU6_GONPJ</name>
<gene>
    <name evidence="4" type="ORF">M427DRAFT_128246</name>
</gene>
<dbReference type="GO" id="GO:0016491">
    <property type="term" value="F:oxidoreductase activity"/>
    <property type="evidence" value="ECO:0007669"/>
    <property type="project" value="UniProtKB-KW"/>
</dbReference>
<dbReference type="InterPro" id="IPR020904">
    <property type="entry name" value="Sc_DH/Rdtase_CS"/>
</dbReference>